<dbReference type="InterPro" id="IPR036388">
    <property type="entry name" value="WH-like_DNA-bd_sf"/>
</dbReference>
<keyword evidence="2" id="KW-0238">DNA-binding</keyword>
<evidence type="ECO:0000256" key="2">
    <source>
        <dbReference type="ARBA" id="ARBA00023125"/>
    </source>
</evidence>
<dbReference type="EMBL" id="DXEI01000027">
    <property type="protein sequence ID" value="HIX94099.1"/>
    <property type="molecule type" value="Genomic_DNA"/>
</dbReference>
<dbReference type="PANTHER" id="PTHR43413">
    <property type="entry name" value="TRANSCRIPTIONAL REGULATOR, ASNC FAMILY"/>
    <property type="match status" value="1"/>
</dbReference>
<feature type="domain" description="HTH asnC-type" evidence="4">
    <location>
        <begin position="1"/>
        <end position="58"/>
    </location>
</feature>
<proteinExistence type="predicted"/>
<evidence type="ECO:0000313" key="5">
    <source>
        <dbReference type="EMBL" id="HIX94099.1"/>
    </source>
</evidence>
<accession>A0A9D1XZH2</accession>
<organism evidence="5 6">
    <name type="scientific">Candidatus Gemmiger excrementipullorum</name>
    <dbReference type="NCBI Taxonomy" id="2838610"/>
    <lineage>
        <taxon>Bacteria</taxon>
        <taxon>Bacillati</taxon>
        <taxon>Bacillota</taxon>
        <taxon>Clostridia</taxon>
        <taxon>Eubacteriales</taxon>
        <taxon>Gemmiger</taxon>
    </lineage>
</organism>
<dbReference type="PROSITE" id="PS50956">
    <property type="entry name" value="HTH_ASNC_2"/>
    <property type="match status" value="1"/>
</dbReference>
<reference evidence="5" key="1">
    <citation type="journal article" date="2021" name="PeerJ">
        <title>Extensive microbial diversity within the chicken gut microbiome revealed by metagenomics and culture.</title>
        <authorList>
            <person name="Gilroy R."/>
            <person name="Ravi A."/>
            <person name="Getino M."/>
            <person name="Pursley I."/>
            <person name="Horton D.L."/>
            <person name="Alikhan N.F."/>
            <person name="Baker D."/>
            <person name="Gharbi K."/>
            <person name="Hall N."/>
            <person name="Watson M."/>
            <person name="Adriaenssens E.M."/>
            <person name="Foster-Nyarko E."/>
            <person name="Jarju S."/>
            <person name="Secka A."/>
            <person name="Antonio M."/>
            <person name="Oren A."/>
            <person name="Chaudhuri R.R."/>
            <person name="La Ragione R."/>
            <person name="Hildebrand F."/>
            <person name="Pallen M.J."/>
        </authorList>
    </citation>
    <scope>NUCLEOTIDE SEQUENCE</scope>
    <source>
        <strain evidence="5">ChiHecec2B26-7398</strain>
    </source>
</reference>
<dbReference type="Pfam" id="PF13412">
    <property type="entry name" value="HTH_24"/>
    <property type="match status" value="1"/>
</dbReference>
<sequence>MEELLRLLEKNARMPIEDIAAMLDKTPQEVAAMMDEAAAKGYIRGYEALVDWERAGVNVVEAVIELRVTPHKSCGFDDIGATIAAFDEVDTVLLMSGGYDLQVIIKGRSFQEIALFVAKRLSPLDDVISTATSFVLRAYKRSGRLYEAEETDEREWTML</sequence>
<keyword evidence="3" id="KW-0804">Transcription</keyword>
<name>A0A9D1XZH2_9FIRM</name>
<evidence type="ECO:0000259" key="4">
    <source>
        <dbReference type="PROSITE" id="PS50956"/>
    </source>
</evidence>
<dbReference type="Gene3D" id="1.10.10.10">
    <property type="entry name" value="Winged helix-like DNA-binding domain superfamily/Winged helix DNA-binding domain"/>
    <property type="match status" value="1"/>
</dbReference>
<protein>
    <submittedName>
        <fullName evidence="5">Lrp/AsnC family transcriptional regulator</fullName>
    </submittedName>
</protein>
<evidence type="ECO:0000313" key="6">
    <source>
        <dbReference type="Proteomes" id="UP000886751"/>
    </source>
</evidence>
<evidence type="ECO:0000256" key="3">
    <source>
        <dbReference type="ARBA" id="ARBA00023163"/>
    </source>
</evidence>
<dbReference type="SUPFAM" id="SSF54909">
    <property type="entry name" value="Dimeric alpha+beta barrel"/>
    <property type="match status" value="1"/>
</dbReference>
<dbReference type="Proteomes" id="UP000886751">
    <property type="component" value="Unassembled WGS sequence"/>
</dbReference>
<dbReference type="GO" id="GO:0043565">
    <property type="term" value="F:sequence-specific DNA binding"/>
    <property type="evidence" value="ECO:0007669"/>
    <property type="project" value="InterPro"/>
</dbReference>
<dbReference type="InterPro" id="IPR019888">
    <property type="entry name" value="Tscrpt_reg_AsnC-like"/>
</dbReference>
<dbReference type="InterPro" id="IPR000485">
    <property type="entry name" value="AsnC-type_HTH_dom"/>
</dbReference>
<dbReference type="InterPro" id="IPR011008">
    <property type="entry name" value="Dimeric_a/b-barrel"/>
</dbReference>
<dbReference type="SMART" id="SM00344">
    <property type="entry name" value="HTH_ASNC"/>
    <property type="match status" value="1"/>
</dbReference>
<gene>
    <name evidence="5" type="ORF">H9846_01400</name>
</gene>
<reference evidence="5" key="2">
    <citation type="submission" date="2021-04" db="EMBL/GenBank/DDBJ databases">
        <authorList>
            <person name="Gilroy R."/>
        </authorList>
    </citation>
    <scope>NUCLEOTIDE SEQUENCE</scope>
    <source>
        <strain evidence="5">ChiHecec2B26-7398</strain>
    </source>
</reference>
<dbReference type="PANTHER" id="PTHR43413:SF7">
    <property type="entry name" value="HTH-TYPE TRANSCRIPTIONAL REGULATOR PTR2"/>
    <property type="match status" value="1"/>
</dbReference>
<evidence type="ECO:0000256" key="1">
    <source>
        <dbReference type="ARBA" id="ARBA00023015"/>
    </source>
</evidence>
<dbReference type="Pfam" id="PF01037">
    <property type="entry name" value="AsnC_trans_reg"/>
    <property type="match status" value="1"/>
</dbReference>
<keyword evidence="1" id="KW-0805">Transcription regulation</keyword>
<dbReference type="Gene3D" id="3.30.70.920">
    <property type="match status" value="1"/>
</dbReference>
<dbReference type="InterPro" id="IPR036390">
    <property type="entry name" value="WH_DNA-bd_sf"/>
</dbReference>
<dbReference type="AlphaFoldDB" id="A0A9D1XZH2"/>
<dbReference type="SUPFAM" id="SSF46785">
    <property type="entry name" value="Winged helix' DNA-binding domain"/>
    <property type="match status" value="1"/>
</dbReference>
<comment type="caution">
    <text evidence="5">The sequence shown here is derived from an EMBL/GenBank/DDBJ whole genome shotgun (WGS) entry which is preliminary data.</text>
</comment>
<dbReference type="InterPro" id="IPR019887">
    <property type="entry name" value="Tscrpt_reg_AsnC/Lrp_C"/>
</dbReference>
<dbReference type="InterPro" id="IPR050684">
    <property type="entry name" value="HTH-Siroheme_Decarb"/>
</dbReference>